<gene>
    <name evidence="9" type="ORF">HNQ79_001236</name>
</gene>
<evidence type="ECO:0000256" key="2">
    <source>
        <dbReference type="ARBA" id="ARBA00022475"/>
    </source>
</evidence>
<feature type="domain" description="Cardiolipin synthase N-terminal" evidence="8">
    <location>
        <begin position="12"/>
        <end position="56"/>
    </location>
</feature>
<dbReference type="GO" id="GO:0005886">
    <property type="term" value="C:plasma membrane"/>
    <property type="evidence" value="ECO:0007669"/>
    <property type="project" value="UniProtKB-SubCell"/>
</dbReference>
<dbReference type="Proteomes" id="UP000540423">
    <property type="component" value="Unassembled WGS sequence"/>
</dbReference>
<feature type="compositionally biased region" description="Basic and acidic residues" evidence="6">
    <location>
        <begin position="90"/>
        <end position="106"/>
    </location>
</feature>
<name>A0A7X0HBU0_9ACTN</name>
<feature type="region of interest" description="Disordered" evidence="6">
    <location>
        <begin position="62"/>
        <end position="160"/>
    </location>
</feature>
<protein>
    <recommendedName>
        <fullName evidence="8">Cardiolipin synthase N-terminal domain-containing protein</fullName>
    </recommendedName>
</protein>
<organism evidence="9 10">
    <name type="scientific">Streptomyces candidus</name>
    <dbReference type="NCBI Taxonomy" id="67283"/>
    <lineage>
        <taxon>Bacteria</taxon>
        <taxon>Bacillati</taxon>
        <taxon>Actinomycetota</taxon>
        <taxon>Actinomycetes</taxon>
        <taxon>Kitasatosporales</taxon>
        <taxon>Streptomycetaceae</taxon>
        <taxon>Streptomyces</taxon>
    </lineage>
</organism>
<evidence type="ECO:0000256" key="7">
    <source>
        <dbReference type="SAM" id="Phobius"/>
    </source>
</evidence>
<proteinExistence type="predicted"/>
<evidence type="ECO:0000259" key="8">
    <source>
        <dbReference type="Pfam" id="PF13396"/>
    </source>
</evidence>
<dbReference type="RefSeq" id="WP_185027822.1">
    <property type="nucleotide sequence ID" value="NZ_BNBN01000004.1"/>
</dbReference>
<dbReference type="Pfam" id="PF13396">
    <property type="entry name" value="PLDc_N"/>
    <property type="match status" value="1"/>
</dbReference>
<evidence type="ECO:0000313" key="10">
    <source>
        <dbReference type="Proteomes" id="UP000540423"/>
    </source>
</evidence>
<feature type="transmembrane region" description="Helical" evidence="7">
    <location>
        <begin position="35"/>
        <end position="55"/>
    </location>
</feature>
<feature type="compositionally biased region" description="Basic and acidic residues" evidence="6">
    <location>
        <begin position="113"/>
        <end position="127"/>
    </location>
</feature>
<evidence type="ECO:0000256" key="3">
    <source>
        <dbReference type="ARBA" id="ARBA00022692"/>
    </source>
</evidence>
<comment type="caution">
    <text evidence="9">The sequence shown here is derived from an EMBL/GenBank/DDBJ whole genome shotgun (WGS) entry which is preliminary data.</text>
</comment>
<evidence type="ECO:0000313" key="9">
    <source>
        <dbReference type="EMBL" id="MBB6434785.1"/>
    </source>
</evidence>
<evidence type="ECO:0000256" key="6">
    <source>
        <dbReference type="SAM" id="MobiDB-lite"/>
    </source>
</evidence>
<feature type="compositionally biased region" description="Gly residues" evidence="6">
    <location>
        <begin position="130"/>
        <end position="152"/>
    </location>
</feature>
<evidence type="ECO:0000256" key="1">
    <source>
        <dbReference type="ARBA" id="ARBA00004651"/>
    </source>
</evidence>
<accession>A0A7X0HBU0</accession>
<keyword evidence="3 7" id="KW-0812">Transmembrane</keyword>
<keyword evidence="10" id="KW-1185">Reference proteome</keyword>
<comment type="subcellular location">
    <subcellularLocation>
        <location evidence="1">Cell membrane</location>
        <topology evidence="1">Multi-pass membrane protein</topology>
    </subcellularLocation>
</comment>
<dbReference type="AlphaFoldDB" id="A0A7X0HBU0"/>
<keyword evidence="2" id="KW-1003">Cell membrane</keyword>
<evidence type="ECO:0000256" key="4">
    <source>
        <dbReference type="ARBA" id="ARBA00022989"/>
    </source>
</evidence>
<reference evidence="9 10" key="1">
    <citation type="submission" date="2020-08" db="EMBL/GenBank/DDBJ databases">
        <title>Genomic Encyclopedia of Type Strains, Phase IV (KMG-IV): sequencing the most valuable type-strain genomes for metagenomic binning, comparative biology and taxonomic classification.</title>
        <authorList>
            <person name="Goeker M."/>
        </authorList>
    </citation>
    <scope>NUCLEOTIDE SEQUENCE [LARGE SCALE GENOMIC DNA]</scope>
    <source>
        <strain evidence="9 10">DSM 40141</strain>
    </source>
</reference>
<dbReference type="EMBL" id="JACHEM010000003">
    <property type="protein sequence ID" value="MBB6434785.1"/>
    <property type="molecule type" value="Genomic_DNA"/>
</dbReference>
<keyword evidence="5 7" id="KW-0472">Membrane</keyword>
<keyword evidence="4 7" id="KW-1133">Transmembrane helix</keyword>
<dbReference type="InterPro" id="IPR027379">
    <property type="entry name" value="CLS_N"/>
</dbReference>
<sequence>MLRALMFILPLALTIYAFIDCLNTPEDEVKHLPKVAWVFIILLFWVVGPIVWIVAGKNRRAVTGGRTPSEWQRGRRTQWVAPDDNPDFLKSLKDEDKDKGAKKGESLFEDWEKDLRRREEELKRGDGDGPDGGPGTGTGHDSGPDTGPGTGSEGPKDTPK</sequence>
<evidence type="ECO:0000256" key="5">
    <source>
        <dbReference type="ARBA" id="ARBA00023136"/>
    </source>
</evidence>